<dbReference type="Pfam" id="PF00736">
    <property type="entry name" value="EF1_GNE"/>
    <property type="match status" value="1"/>
</dbReference>
<sequence length="235" mass="26444">MADAVQLLIDAAKEYLGKLEDSTSTNTIKPTATTLYPRTERKRKKKFVSKESLLKVLDSTIKLWELCPPASPWEGPSPHDNCLMFCQLMRPYLEELKQQMEESQSIDVKPWDDETDMKKLEEVVRNIEMPDLSIKNLSFLAKRRLLGNLLSCEDSSGMGVVTGIRVTPGITGSFDKAPGISGGKSIFRGLKPPDTFIHNISLRRGESPIQRGESPCCLVEKDRWFSSKRQVSLDP</sequence>
<proteinExistence type="inferred from homology"/>
<dbReference type="InterPro" id="IPR014038">
    <property type="entry name" value="EF1B_bsu/dsu_GNE"/>
</dbReference>
<gene>
    <name evidence="5" type="ORF">V8G54_025122</name>
</gene>
<keyword evidence="3" id="KW-0648">Protein biosynthesis</keyword>
<evidence type="ECO:0000313" key="6">
    <source>
        <dbReference type="Proteomes" id="UP001374535"/>
    </source>
</evidence>
<comment type="similarity">
    <text evidence="1">Belongs to the EF-1-beta/EF-1-delta family.</text>
</comment>
<evidence type="ECO:0000256" key="3">
    <source>
        <dbReference type="ARBA" id="ARBA00022917"/>
    </source>
</evidence>
<organism evidence="5 6">
    <name type="scientific">Vigna mungo</name>
    <name type="common">Black gram</name>
    <name type="synonym">Phaseolus mungo</name>
    <dbReference type="NCBI Taxonomy" id="3915"/>
    <lineage>
        <taxon>Eukaryota</taxon>
        <taxon>Viridiplantae</taxon>
        <taxon>Streptophyta</taxon>
        <taxon>Embryophyta</taxon>
        <taxon>Tracheophyta</taxon>
        <taxon>Spermatophyta</taxon>
        <taxon>Magnoliopsida</taxon>
        <taxon>eudicotyledons</taxon>
        <taxon>Gunneridae</taxon>
        <taxon>Pentapetalae</taxon>
        <taxon>rosids</taxon>
        <taxon>fabids</taxon>
        <taxon>Fabales</taxon>
        <taxon>Fabaceae</taxon>
        <taxon>Papilionoideae</taxon>
        <taxon>50 kb inversion clade</taxon>
        <taxon>NPAAA clade</taxon>
        <taxon>indigoferoid/millettioid clade</taxon>
        <taxon>Phaseoleae</taxon>
        <taxon>Vigna</taxon>
    </lineage>
</organism>
<evidence type="ECO:0000256" key="2">
    <source>
        <dbReference type="ARBA" id="ARBA00022768"/>
    </source>
</evidence>
<reference evidence="5 6" key="1">
    <citation type="journal article" date="2023" name="Life. Sci Alliance">
        <title>Evolutionary insights into 3D genome organization and epigenetic landscape of Vigna mungo.</title>
        <authorList>
            <person name="Junaid A."/>
            <person name="Singh B."/>
            <person name="Bhatia S."/>
        </authorList>
    </citation>
    <scope>NUCLEOTIDE SEQUENCE [LARGE SCALE GENOMIC DNA]</scope>
    <source>
        <strain evidence="5">Urdbean</strain>
    </source>
</reference>
<dbReference type="SUPFAM" id="SSF54984">
    <property type="entry name" value="eEF-1beta-like"/>
    <property type="match status" value="1"/>
</dbReference>
<protein>
    <recommendedName>
        <fullName evidence="4">Translation elongation factor EF1B beta/delta subunit guanine nucleotide exchange domain-containing protein</fullName>
    </recommendedName>
</protein>
<dbReference type="InterPro" id="IPR014717">
    <property type="entry name" value="Transl_elong_EF1B/ribsomal_bS6"/>
</dbReference>
<keyword evidence="6" id="KW-1185">Reference proteome</keyword>
<dbReference type="Proteomes" id="UP001374535">
    <property type="component" value="Chromosome 7"/>
</dbReference>
<dbReference type="InterPro" id="IPR036219">
    <property type="entry name" value="eEF-1beta-like_sf"/>
</dbReference>
<name>A0AAQ3N7Z9_VIGMU</name>
<dbReference type="GO" id="GO:0003746">
    <property type="term" value="F:translation elongation factor activity"/>
    <property type="evidence" value="ECO:0007669"/>
    <property type="project" value="UniProtKB-KW"/>
</dbReference>
<dbReference type="EMBL" id="CP144694">
    <property type="protein sequence ID" value="WVZ04316.1"/>
    <property type="molecule type" value="Genomic_DNA"/>
</dbReference>
<keyword evidence="2" id="KW-0251">Elongation factor</keyword>
<dbReference type="Gene3D" id="3.30.70.60">
    <property type="match status" value="1"/>
</dbReference>
<evidence type="ECO:0000259" key="4">
    <source>
        <dbReference type="Pfam" id="PF00736"/>
    </source>
</evidence>
<dbReference type="AlphaFoldDB" id="A0AAQ3N7Z9"/>
<feature type="domain" description="Translation elongation factor EF1B beta/delta subunit guanine nucleotide exchange" evidence="4">
    <location>
        <begin position="106"/>
        <end position="136"/>
    </location>
</feature>
<accession>A0AAQ3N7Z9</accession>
<evidence type="ECO:0000256" key="1">
    <source>
        <dbReference type="ARBA" id="ARBA00007411"/>
    </source>
</evidence>
<evidence type="ECO:0000313" key="5">
    <source>
        <dbReference type="EMBL" id="WVZ04316.1"/>
    </source>
</evidence>